<evidence type="ECO:0000256" key="1">
    <source>
        <dbReference type="SAM" id="Phobius"/>
    </source>
</evidence>
<reference evidence="2 3" key="1">
    <citation type="submission" date="2020-10" db="EMBL/GenBank/DDBJ databases">
        <title>Sequencing the genomes of 1000 actinobacteria strains.</title>
        <authorList>
            <person name="Klenk H.-P."/>
        </authorList>
    </citation>
    <scope>NUCLEOTIDE SEQUENCE [LARGE SCALE GENOMIC DNA]</scope>
    <source>
        <strain evidence="2 3">DSM 15474</strain>
    </source>
</reference>
<keyword evidence="3" id="KW-1185">Reference proteome</keyword>
<keyword evidence="1" id="KW-0812">Transmembrane</keyword>
<keyword evidence="1" id="KW-0472">Membrane</keyword>
<evidence type="ECO:0000313" key="3">
    <source>
        <dbReference type="Proteomes" id="UP000636579"/>
    </source>
</evidence>
<name>A0ABR9J5Z4_9MICC</name>
<keyword evidence="1" id="KW-1133">Transmembrane helix</keyword>
<dbReference type="EMBL" id="JADBEE010000001">
    <property type="protein sequence ID" value="MBE1514408.1"/>
    <property type="molecule type" value="Genomic_DNA"/>
</dbReference>
<comment type="caution">
    <text evidence="2">The sequence shown here is derived from an EMBL/GenBank/DDBJ whole genome shotgun (WGS) entry which is preliminary data.</text>
</comment>
<feature type="transmembrane region" description="Helical" evidence="1">
    <location>
        <begin position="58"/>
        <end position="75"/>
    </location>
</feature>
<organism evidence="2 3">
    <name type="scientific">Nesterenkonia halotolerans</name>
    <dbReference type="NCBI Taxonomy" id="225325"/>
    <lineage>
        <taxon>Bacteria</taxon>
        <taxon>Bacillati</taxon>
        <taxon>Actinomycetota</taxon>
        <taxon>Actinomycetes</taxon>
        <taxon>Micrococcales</taxon>
        <taxon>Micrococcaceae</taxon>
        <taxon>Nesterenkonia</taxon>
    </lineage>
</organism>
<dbReference type="Proteomes" id="UP000636579">
    <property type="component" value="Unassembled WGS sequence"/>
</dbReference>
<evidence type="ECO:0000313" key="2">
    <source>
        <dbReference type="EMBL" id="MBE1514408.1"/>
    </source>
</evidence>
<sequence length="93" mass="10288">MAHMVLGAAGLVLVLFRGGEAARRYVLFSGVVLLVWALMRFIFEDPVTAALRGWTYPGWWHLGGAFIVTAIGFGLRSRRPRKSPKSLEEISGE</sequence>
<proteinExistence type="predicted"/>
<protein>
    <recommendedName>
        <fullName evidence="4">Prolipoprotein diacylglyceryl transferase</fullName>
    </recommendedName>
</protein>
<evidence type="ECO:0008006" key="4">
    <source>
        <dbReference type="Google" id="ProtNLM"/>
    </source>
</evidence>
<gene>
    <name evidence="2" type="ORF">H4W26_001163</name>
</gene>
<accession>A0ABR9J5Z4</accession>